<dbReference type="NCBIfam" id="NF005559">
    <property type="entry name" value="PRK07231.1"/>
    <property type="match status" value="1"/>
</dbReference>
<dbReference type="PRINTS" id="PR00080">
    <property type="entry name" value="SDRFAMILY"/>
</dbReference>
<dbReference type="Proteomes" id="UP001519289">
    <property type="component" value="Unassembled WGS sequence"/>
</dbReference>
<dbReference type="SMART" id="SM00822">
    <property type="entry name" value="PKS_KR"/>
    <property type="match status" value="1"/>
</dbReference>
<dbReference type="PRINTS" id="PR00081">
    <property type="entry name" value="GDHRDH"/>
</dbReference>
<protein>
    <submittedName>
        <fullName evidence="3">3-oxoacyl-[acyl-carrier protein] reductase</fullName>
        <ecNumber evidence="3">1.1.1.100</ecNumber>
    </submittedName>
</protein>
<dbReference type="InterPro" id="IPR036291">
    <property type="entry name" value="NAD(P)-bd_dom_sf"/>
</dbReference>
<dbReference type="EC" id="1.1.1.100" evidence="3"/>
<evidence type="ECO:0000313" key="4">
    <source>
        <dbReference type="Proteomes" id="UP001519289"/>
    </source>
</evidence>
<comment type="caution">
    <text evidence="3">The sequence shown here is derived from an EMBL/GenBank/DDBJ whole genome shotgun (WGS) entry which is preliminary data.</text>
</comment>
<dbReference type="Pfam" id="PF13561">
    <property type="entry name" value="adh_short_C2"/>
    <property type="match status" value="1"/>
</dbReference>
<reference evidence="3 4" key="1">
    <citation type="submission" date="2021-03" db="EMBL/GenBank/DDBJ databases">
        <title>Genomic Encyclopedia of Type Strains, Phase IV (KMG-IV): sequencing the most valuable type-strain genomes for metagenomic binning, comparative biology and taxonomic classification.</title>
        <authorList>
            <person name="Goeker M."/>
        </authorList>
    </citation>
    <scope>NUCLEOTIDE SEQUENCE [LARGE SCALE GENOMIC DNA]</scope>
    <source>
        <strain evidence="3 4">DSM 27138</strain>
    </source>
</reference>
<name>A0ABS4JZA4_9FIRM</name>
<evidence type="ECO:0000313" key="3">
    <source>
        <dbReference type="EMBL" id="MBP2020206.1"/>
    </source>
</evidence>
<dbReference type="PANTHER" id="PTHR42760:SF40">
    <property type="entry name" value="3-OXOACYL-[ACYL-CARRIER-PROTEIN] REDUCTASE, CHLOROPLASTIC"/>
    <property type="match status" value="1"/>
</dbReference>
<gene>
    <name evidence="3" type="ORF">J2Z79_003662</name>
</gene>
<accession>A0ABS4JZA4</accession>
<dbReference type="Gene3D" id="3.40.50.720">
    <property type="entry name" value="NAD(P)-binding Rossmann-like Domain"/>
    <property type="match status" value="1"/>
</dbReference>
<dbReference type="InterPro" id="IPR002347">
    <property type="entry name" value="SDR_fam"/>
</dbReference>
<feature type="domain" description="Ketoreductase" evidence="2">
    <location>
        <begin position="6"/>
        <end position="184"/>
    </location>
</feature>
<keyword evidence="3" id="KW-0560">Oxidoreductase</keyword>
<dbReference type="PROSITE" id="PS00061">
    <property type="entry name" value="ADH_SHORT"/>
    <property type="match status" value="1"/>
</dbReference>
<dbReference type="SUPFAM" id="SSF51735">
    <property type="entry name" value="NAD(P)-binding Rossmann-fold domains"/>
    <property type="match status" value="1"/>
</dbReference>
<comment type="similarity">
    <text evidence="1">Belongs to the short-chain dehydrogenases/reductases (SDR) family.</text>
</comment>
<evidence type="ECO:0000256" key="1">
    <source>
        <dbReference type="ARBA" id="ARBA00006484"/>
    </source>
</evidence>
<dbReference type="PANTHER" id="PTHR42760">
    <property type="entry name" value="SHORT-CHAIN DEHYDROGENASES/REDUCTASES FAMILY MEMBER"/>
    <property type="match status" value="1"/>
</dbReference>
<dbReference type="GO" id="GO:0004316">
    <property type="term" value="F:3-oxoacyl-[acyl-carrier-protein] reductase (NADPH) activity"/>
    <property type="evidence" value="ECO:0007669"/>
    <property type="project" value="UniProtKB-EC"/>
</dbReference>
<dbReference type="RefSeq" id="WP_209468301.1">
    <property type="nucleotide sequence ID" value="NZ_JAGGLG010000060.1"/>
</dbReference>
<sequence>MRFRDRVALITGGGRGIGAATAQLLARQGAAVAVTDVDAGPAEEIAAGIRAEGGRALATACDVTDRAQVEAAVAQAVAEFGRLDILVTCAGIIRDNLIHKLTDDDWDGVINTHLKGTFLAVQAAQRHMVARRYGKIVLLSSTSALGNRGQANYAAAKAGLQGLARTLAIELGPFGINVNAVAPGFIETRMTRAVAERLGMDYEQLKQVVAAEIPLGRVGRPDDVANVIAFLCSDEAAYVSGQTIYVAGGPRG</sequence>
<organism evidence="3 4">
    <name type="scientific">Symbiobacterium terraclitae</name>
    <dbReference type="NCBI Taxonomy" id="557451"/>
    <lineage>
        <taxon>Bacteria</taxon>
        <taxon>Bacillati</taxon>
        <taxon>Bacillota</taxon>
        <taxon>Clostridia</taxon>
        <taxon>Eubacteriales</taxon>
        <taxon>Symbiobacteriaceae</taxon>
        <taxon>Symbiobacterium</taxon>
    </lineage>
</organism>
<keyword evidence="4" id="KW-1185">Reference proteome</keyword>
<dbReference type="EMBL" id="JAGGLG010000060">
    <property type="protein sequence ID" value="MBP2020206.1"/>
    <property type="molecule type" value="Genomic_DNA"/>
</dbReference>
<dbReference type="InterPro" id="IPR057326">
    <property type="entry name" value="KR_dom"/>
</dbReference>
<dbReference type="InterPro" id="IPR020904">
    <property type="entry name" value="Sc_DH/Rdtase_CS"/>
</dbReference>
<proteinExistence type="inferred from homology"/>
<dbReference type="NCBIfam" id="NF009466">
    <property type="entry name" value="PRK12826.1-2"/>
    <property type="match status" value="1"/>
</dbReference>
<evidence type="ECO:0000259" key="2">
    <source>
        <dbReference type="SMART" id="SM00822"/>
    </source>
</evidence>